<evidence type="ECO:0000256" key="6">
    <source>
        <dbReference type="ARBA" id="ARBA00023288"/>
    </source>
</evidence>
<keyword evidence="6" id="KW-0449">Lipoprotein</keyword>
<evidence type="ECO:0000256" key="5">
    <source>
        <dbReference type="ARBA" id="ARBA00023136"/>
    </source>
</evidence>
<protein>
    <submittedName>
        <fullName evidence="9">BMP family ABC transporter substrate-binding protein</fullName>
    </submittedName>
</protein>
<keyword evidence="4 7" id="KW-0732">Signal</keyword>
<evidence type="ECO:0000259" key="8">
    <source>
        <dbReference type="Pfam" id="PF02608"/>
    </source>
</evidence>
<dbReference type="Gene3D" id="3.40.50.2300">
    <property type="match status" value="2"/>
</dbReference>
<comment type="similarity">
    <text evidence="2">Belongs to the BMP lipoprotein family.</text>
</comment>
<keyword evidence="3" id="KW-1003">Cell membrane</keyword>
<proteinExistence type="inferred from homology"/>
<evidence type="ECO:0000313" key="9">
    <source>
        <dbReference type="EMBL" id="MBP3966447.1"/>
    </source>
</evidence>
<feature type="signal peptide" evidence="7">
    <location>
        <begin position="1"/>
        <end position="21"/>
    </location>
</feature>
<dbReference type="RefSeq" id="WP_210663631.1">
    <property type="nucleotide sequence ID" value="NZ_JAGKSP010000018.1"/>
</dbReference>
<organism evidence="9 10">
    <name type="scientific">Paenibacillus lignilyticus</name>
    <dbReference type="NCBI Taxonomy" id="1172615"/>
    <lineage>
        <taxon>Bacteria</taxon>
        <taxon>Bacillati</taxon>
        <taxon>Bacillota</taxon>
        <taxon>Bacilli</taxon>
        <taxon>Bacillales</taxon>
        <taxon>Paenibacillaceae</taxon>
        <taxon>Paenibacillus</taxon>
    </lineage>
</organism>
<evidence type="ECO:0000313" key="10">
    <source>
        <dbReference type="Proteomes" id="UP000673394"/>
    </source>
</evidence>
<dbReference type="Proteomes" id="UP000673394">
    <property type="component" value="Unassembled WGS sequence"/>
</dbReference>
<keyword evidence="10" id="KW-1185">Reference proteome</keyword>
<comment type="caution">
    <text evidence="9">The sequence shown here is derived from an EMBL/GenBank/DDBJ whole genome shotgun (WGS) entry which is preliminary data.</text>
</comment>
<keyword evidence="5" id="KW-0472">Membrane</keyword>
<comment type="subcellular location">
    <subcellularLocation>
        <location evidence="1">Cell membrane</location>
        <topology evidence="1">Lipid-anchor</topology>
    </subcellularLocation>
</comment>
<dbReference type="PROSITE" id="PS51257">
    <property type="entry name" value="PROKAR_LIPOPROTEIN"/>
    <property type="match status" value="1"/>
</dbReference>
<dbReference type="InterPro" id="IPR028082">
    <property type="entry name" value="Peripla_BP_I"/>
</dbReference>
<dbReference type="InterPro" id="IPR050957">
    <property type="entry name" value="BMP_lipoprotein"/>
</dbReference>
<dbReference type="InterPro" id="IPR003760">
    <property type="entry name" value="PnrA-like"/>
</dbReference>
<sequence>MKKSLVTIVICMLAFAMVVGCGSKNNNTNNAGGNAGTNEGTKASFKAGMVTDSGTIDDKSFNQGTWEGLQRATKDLGVETKYLKPAGTTEADYLKEIGNLYDAGFKVIVAPGFKFETAIFAAQDKYKDAKFVLIDGAPHTADDFTPVVKENTVSIFFAEHESGFIAGVATAVQLKEGEAGFIGGMEIPAVQKFNWGFQQGVKYANDNLGTKISIKKENVVYQGSFDNVAAGGQLAAQMYDRGVKVIFTAAGGVGVGAINEAKTRAKAGKEVWIVGVDGDQFKDGVYEGDKSIIITSAMKKVNSASFDMMKAEQDGTFPGGQTLTFDIKNDGVGLPEENPNLSEDTMTKVNDVEAKMKSGDIKVAAEKGDLIK</sequence>
<accession>A0ABS5CKR5</accession>
<evidence type="ECO:0000256" key="4">
    <source>
        <dbReference type="ARBA" id="ARBA00022729"/>
    </source>
</evidence>
<reference evidence="9 10" key="1">
    <citation type="submission" date="2021-04" db="EMBL/GenBank/DDBJ databases">
        <title>Paenibacillus sp. DLE-14 whole genome sequence.</title>
        <authorList>
            <person name="Ham Y.J."/>
        </authorList>
    </citation>
    <scope>NUCLEOTIDE SEQUENCE [LARGE SCALE GENOMIC DNA]</scope>
    <source>
        <strain evidence="9 10">DLE-14</strain>
    </source>
</reference>
<dbReference type="EMBL" id="JAGKSP010000018">
    <property type="protein sequence ID" value="MBP3966447.1"/>
    <property type="molecule type" value="Genomic_DNA"/>
</dbReference>
<gene>
    <name evidence="9" type="ORF">I8J30_27450</name>
</gene>
<dbReference type="CDD" id="cd06354">
    <property type="entry name" value="PBP1_PrnA-like"/>
    <property type="match status" value="1"/>
</dbReference>
<dbReference type="Pfam" id="PF02608">
    <property type="entry name" value="Bmp"/>
    <property type="match status" value="1"/>
</dbReference>
<evidence type="ECO:0000256" key="1">
    <source>
        <dbReference type="ARBA" id="ARBA00004193"/>
    </source>
</evidence>
<feature type="domain" description="ABC transporter substrate-binding protein PnrA-like" evidence="8">
    <location>
        <begin position="47"/>
        <end position="366"/>
    </location>
</feature>
<dbReference type="PANTHER" id="PTHR34296:SF2">
    <property type="entry name" value="ABC TRANSPORTER GUANOSINE-BINDING PROTEIN NUPN"/>
    <property type="match status" value="1"/>
</dbReference>
<evidence type="ECO:0000256" key="3">
    <source>
        <dbReference type="ARBA" id="ARBA00022475"/>
    </source>
</evidence>
<dbReference type="SUPFAM" id="SSF53822">
    <property type="entry name" value="Periplasmic binding protein-like I"/>
    <property type="match status" value="1"/>
</dbReference>
<evidence type="ECO:0000256" key="2">
    <source>
        <dbReference type="ARBA" id="ARBA00008610"/>
    </source>
</evidence>
<dbReference type="PANTHER" id="PTHR34296">
    <property type="entry name" value="TRANSCRIPTIONAL ACTIVATOR PROTEIN MED"/>
    <property type="match status" value="1"/>
</dbReference>
<evidence type="ECO:0000256" key="7">
    <source>
        <dbReference type="SAM" id="SignalP"/>
    </source>
</evidence>
<feature type="chain" id="PRO_5047053718" evidence="7">
    <location>
        <begin position="22"/>
        <end position="372"/>
    </location>
</feature>
<name>A0ABS5CKR5_9BACL</name>